<dbReference type="InterPro" id="IPR043741">
    <property type="entry name" value="DUF5686"/>
</dbReference>
<accession>A0ABU3BHY4</accession>
<dbReference type="InterPro" id="IPR008969">
    <property type="entry name" value="CarboxyPept-like_regulatory"/>
</dbReference>
<evidence type="ECO:0000313" key="1">
    <source>
        <dbReference type="EMBL" id="MDT0621780.1"/>
    </source>
</evidence>
<organism evidence="1 2">
    <name type="scientific">Croceitalea vernalis</name>
    <dbReference type="NCBI Taxonomy" id="3075599"/>
    <lineage>
        <taxon>Bacteria</taxon>
        <taxon>Pseudomonadati</taxon>
        <taxon>Bacteroidota</taxon>
        <taxon>Flavobacteriia</taxon>
        <taxon>Flavobacteriales</taxon>
        <taxon>Flavobacteriaceae</taxon>
        <taxon>Croceitalea</taxon>
    </lineage>
</organism>
<protein>
    <submittedName>
        <fullName evidence="1">DUF5686 and carboxypeptidase regulatory-like domain-containing protein</fullName>
    </submittedName>
</protein>
<dbReference type="SUPFAM" id="SSF49464">
    <property type="entry name" value="Carboxypeptidase regulatory domain-like"/>
    <property type="match status" value="1"/>
</dbReference>
<dbReference type="Pfam" id="PF13715">
    <property type="entry name" value="CarbopepD_reg_2"/>
    <property type="match status" value="1"/>
</dbReference>
<evidence type="ECO:0000313" key="2">
    <source>
        <dbReference type="Proteomes" id="UP001250662"/>
    </source>
</evidence>
<dbReference type="EMBL" id="JAVRHU010000002">
    <property type="protein sequence ID" value="MDT0621780.1"/>
    <property type="molecule type" value="Genomic_DNA"/>
</dbReference>
<dbReference type="Pfam" id="PF18939">
    <property type="entry name" value="DUF5686"/>
    <property type="match status" value="1"/>
</dbReference>
<dbReference type="Gene3D" id="2.60.40.1120">
    <property type="entry name" value="Carboxypeptidase-like, regulatory domain"/>
    <property type="match status" value="1"/>
</dbReference>
<sequence>MKVKLLFCFIFFMVFQYHLFSQIKGKVTDKDGTPLPFVNIYFEGTINGTTTNDNGIYELELNDSLDVTIVYKYLGYTTKKITPSIAQLPFILDVVLQEETLQLNEVAVTAKENPAIRVIKNAIKQRAENRKKLEDFTADFYSKGLIRIKDAPKKILGQDLGDYGGGLDSTRSGIIYLSETISKIAKSKNEFKEKIVASKVSGDDNGFSFNNASDVNFSFYGNTVEFGNQLISPIADNAFNYYRYRLIGTFYDDHNNLINQIKVIPKRSKDRVFTGDIYIVENKWSIYAADFKVTGLQTQILPADTISLTQDFIYSKVDDTYLKVLQSIDFQYGIFGFKGNGRFTAGYKNYKLNPEFEKKDFTNEVLSFADNANKKDSLYWNKVRAVPLTLEEQNDYQIKDSLEVIRKSQKYLDSVDAVGNKLNLGSLLFGYTYSNTFKEKFFTLTTPFANTQFNTVQGWNGGFGFDYLKLNKEKGTRLNLATSFNYGLSEKRFRPKGSLSYRFNNFSRPFLSFSAGSEAKQFNNTNPITPFGNTFVSLLFEKNFAKFYERNFSEVFYSQEITNGIYAFLNLGFEDRQALFNTTDYVLFGSDNSEYTSNNPLNPDDFENSAVEAHNIFKFSFTTRIRFNQKYLNYPDGKFNYSEDRYPTLLLGYEKGFASNTSSNNFDQFKIRLYQNFDVANKGRFAYNFRAGTFLNGENISFIDYQHFNGNRTRITRGNYLNSFFLLPYYNFSTNKNYFEGHLEHNFKGFIMQKIPLLNKLNAHLILSGKILATTANQPYSEFGIALGNLGWNKFRFLRFGYVQRHFNGITENGINVGLQF</sequence>
<comment type="caution">
    <text evidence="1">The sequence shown here is derived from an EMBL/GenBank/DDBJ whole genome shotgun (WGS) entry which is preliminary data.</text>
</comment>
<name>A0ABU3BHY4_9FLAO</name>
<dbReference type="RefSeq" id="WP_311387790.1">
    <property type="nucleotide sequence ID" value="NZ_JAVRHU010000002.1"/>
</dbReference>
<keyword evidence="2" id="KW-1185">Reference proteome</keyword>
<proteinExistence type="predicted"/>
<gene>
    <name evidence="1" type="ORF">RM520_09090</name>
</gene>
<reference evidence="1 2" key="1">
    <citation type="submission" date="2023-09" db="EMBL/GenBank/DDBJ databases">
        <authorList>
            <person name="Rey-Velasco X."/>
        </authorList>
    </citation>
    <scope>NUCLEOTIDE SEQUENCE [LARGE SCALE GENOMIC DNA]</scope>
    <source>
        <strain evidence="1 2">P007</strain>
    </source>
</reference>
<dbReference type="Proteomes" id="UP001250662">
    <property type="component" value="Unassembled WGS sequence"/>
</dbReference>